<evidence type="ECO:0000313" key="1">
    <source>
        <dbReference type="EMBL" id="RTR19835.1"/>
    </source>
</evidence>
<dbReference type="EMBL" id="RXMA01000010">
    <property type="protein sequence ID" value="RTR19835.1"/>
    <property type="molecule type" value="Genomic_DNA"/>
</dbReference>
<dbReference type="Gene3D" id="3.90.1720.10">
    <property type="entry name" value="endopeptidase domain like (from Nostoc punctiforme)"/>
    <property type="match status" value="1"/>
</dbReference>
<comment type="caution">
    <text evidence="1">The sequence shown here is derived from an EMBL/GenBank/DDBJ whole genome shotgun (WGS) entry which is preliminary data.</text>
</comment>
<dbReference type="AlphaFoldDB" id="A0A3S0R8Q1"/>
<dbReference type="RefSeq" id="WP_126615700.1">
    <property type="nucleotide sequence ID" value="NZ_JBHUCY010000043.1"/>
</dbReference>
<name>A0A3S0R8Q1_9PROT</name>
<organism evidence="1 2">
    <name type="scientific">Azospirillum griseum</name>
    <dbReference type="NCBI Taxonomy" id="2496639"/>
    <lineage>
        <taxon>Bacteria</taxon>
        <taxon>Pseudomonadati</taxon>
        <taxon>Pseudomonadota</taxon>
        <taxon>Alphaproteobacteria</taxon>
        <taxon>Rhodospirillales</taxon>
        <taxon>Azospirillaceae</taxon>
        <taxon>Azospirillum</taxon>
    </lineage>
</organism>
<proteinExistence type="predicted"/>
<accession>A0A3S0R8Q1</accession>
<gene>
    <name evidence="1" type="ORF">EJ903_12605</name>
</gene>
<keyword evidence="2" id="KW-1185">Reference proteome</keyword>
<protein>
    <submittedName>
        <fullName evidence="1">Uncharacterized protein</fullName>
    </submittedName>
</protein>
<dbReference type="InterPro" id="IPR038765">
    <property type="entry name" value="Papain-like_cys_pep_sf"/>
</dbReference>
<evidence type="ECO:0000313" key="2">
    <source>
        <dbReference type="Proteomes" id="UP000277007"/>
    </source>
</evidence>
<dbReference type="OrthoDB" id="6534631at2"/>
<dbReference type="SUPFAM" id="SSF54001">
    <property type="entry name" value="Cysteine proteinases"/>
    <property type="match status" value="1"/>
</dbReference>
<dbReference type="Proteomes" id="UP000277007">
    <property type="component" value="Unassembled WGS sequence"/>
</dbReference>
<sequence length="384" mass="41840">MQAASTDFAVTKKNGEKVSVVSLVVGDLCILEEGSESIYEVVSKDDDIVVFKSGSEHAAICLNQDISDEWKALLEASTSDAPASDDETIDTVDDDDTEGAGFIKALAKRTIAVIPNKVNPFTGKGILTPVLKVTPINTDLLKTNDPQVAGIAGLQKGDILLKQLKVKLKNWDSVLIAAAQGGLNDSEHSYLGSSTLTHAMIYIGDGKVVEAVRKGVGVTKLNASSSFNDSDYNEYNFYVLRCKHGDVAQKAVDAALELVTTTEPHHAGTEVKVKYNDKELYLGIGFRAAQKFSSKIVFEPLDLITAMGDATNSFIRKLRGGNKPELFCSELVAYCFHVAADKTGRRRFFKSAQQDRIAPEELYVLGREDGTNFTYVGELHQHRR</sequence>
<reference evidence="1 2" key="1">
    <citation type="submission" date="2018-12" db="EMBL/GenBank/DDBJ databases">
        <authorList>
            <person name="Yang Y."/>
        </authorList>
    </citation>
    <scope>NUCLEOTIDE SEQUENCE [LARGE SCALE GENOMIC DNA]</scope>
    <source>
        <strain evidence="1 2">L-25-5w-1</strain>
    </source>
</reference>